<evidence type="ECO:0000313" key="3">
    <source>
        <dbReference type="Proteomes" id="UP001205998"/>
    </source>
</evidence>
<evidence type="ECO:0000313" key="2">
    <source>
        <dbReference type="EMBL" id="KAI5621461.1"/>
    </source>
</evidence>
<proteinExistence type="predicted"/>
<accession>A0AAD5FM32</accession>
<dbReference type="SUPFAM" id="SSF56672">
    <property type="entry name" value="DNA/RNA polymerases"/>
    <property type="match status" value="1"/>
</dbReference>
<dbReference type="InterPro" id="IPR000477">
    <property type="entry name" value="RT_dom"/>
</dbReference>
<gene>
    <name evidence="2" type="ORF">C0J50_18870</name>
</gene>
<organism evidence="2 3">
    <name type="scientific">Silurus asotus</name>
    <name type="common">Amur catfish</name>
    <name type="synonym">Parasilurus asotus</name>
    <dbReference type="NCBI Taxonomy" id="30991"/>
    <lineage>
        <taxon>Eukaryota</taxon>
        <taxon>Metazoa</taxon>
        <taxon>Chordata</taxon>
        <taxon>Craniata</taxon>
        <taxon>Vertebrata</taxon>
        <taxon>Euteleostomi</taxon>
        <taxon>Actinopterygii</taxon>
        <taxon>Neopterygii</taxon>
        <taxon>Teleostei</taxon>
        <taxon>Ostariophysi</taxon>
        <taxon>Siluriformes</taxon>
        <taxon>Siluridae</taxon>
        <taxon>Silurus</taxon>
    </lineage>
</organism>
<dbReference type="Proteomes" id="UP001205998">
    <property type="component" value="Unassembled WGS sequence"/>
</dbReference>
<dbReference type="EMBL" id="MU551632">
    <property type="protein sequence ID" value="KAI5621461.1"/>
    <property type="molecule type" value="Genomic_DNA"/>
</dbReference>
<dbReference type="InterPro" id="IPR015095">
    <property type="entry name" value="AlkB_hom8_N"/>
</dbReference>
<dbReference type="Pfam" id="PF09004">
    <property type="entry name" value="ALKBH8_N"/>
    <property type="match status" value="1"/>
</dbReference>
<dbReference type="AlphaFoldDB" id="A0AAD5FM32"/>
<dbReference type="InterPro" id="IPR043502">
    <property type="entry name" value="DNA/RNA_pol_sf"/>
</dbReference>
<reference evidence="2" key="1">
    <citation type="submission" date="2018-07" db="EMBL/GenBank/DDBJ databases">
        <title>Comparative genomics of catfishes provides insights into carnivory and benthic adaptation.</title>
        <authorList>
            <person name="Zhang Y."/>
            <person name="Wang D."/>
            <person name="Peng Z."/>
            <person name="Zheng S."/>
            <person name="Shao F."/>
            <person name="Tao W."/>
        </authorList>
    </citation>
    <scope>NUCLEOTIDE SEQUENCE</scope>
    <source>
        <strain evidence="2">Chongqing</strain>
    </source>
</reference>
<name>A0AAD5FM32_SILAS</name>
<comment type="caution">
    <text evidence="2">The sequence shown here is derived from an EMBL/GenBank/DDBJ whole genome shotgun (WGS) entry which is preliminary data.</text>
</comment>
<dbReference type="PANTHER" id="PTHR33332">
    <property type="entry name" value="REVERSE TRANSCRIPTASE DOMAIN-CONTAINING PROTEIN"/>
    <property type="match status" value="1"/>
</dbReference>
<sequence length="229" mass="26007">MPSPWPFIRSSLTWTLPIWSIYIRTMYIDMYMYMLIDLSSAFNTIISQHLIEKLSLLSLNFSLCNWIQDFLTGRPQSVRIGNSIYSSTTLSTGAPLGCVLSPLLFTLLTHDCVAMHSSNHTIMFADDTTVVGLISKNDKSAYREEVQRLTAWCGANSLSVNVDKTKERVVDFRRAQSDHSPLIIDVSPVEIVKIPKFLGVHLADNLTWSLNTSSITKKAQQRLYFLRRL</sequence>
<dbReference type="PROSITE" id="PS50878">
    <property type="entry name" value="RT_POL"/>
    <property type="match status" value="1"/>
</dbReference>
<dbReference type="GO" id="GO:0016706">
    <property type="term" value="F:2-oxoglutarate-dependent dioxygenase activity"/>
    <property type="evidence" value="ECO:0007669"/>
    <property type="project" value="InterPro"/>
</dbReference>
<evidence type="ECO:0000259" key="1">
    <source>
        <dbReference type="PROSITE" id="PS50878"/>
    </source>
</evidence>
<protein>
    <recommendedName>
        <fullName evidence="1">Reverse transcriptase domain-containing protein</fullName>
    </recommendedName>
</protein>
<keyword evidence="3" id="KW-1185">Reference proteome</keyword>
<dbReference type="GO" id="GO:0008168">
    <property type="term" value="F:methyltransferase activity"/>
    <property type="evidence" value="ECO:0007669"/>
    <property type="project" value="InterPro"/>
</dbReference>
<dbReference type="Pfam" id="PF00078">
    <property type="entry name" value="RVT_1"/>
    <property type="match status" value="1"/>
</dbReference>
<feature type="domain" description="Reverse transcriptase" evidence="1">
    <location>
        <begin position="1"/>
        <end position="202"/>
    </location>
</feature>